<name>A0ABQ5EAL1_9ASTR</name>
<keyword evidence="4" id="KW-1185">Reference proteome</keyword>
<protein>
    <recommendedName>
        <fullName evidence="5">Reverse transcriptase domain-containing protein</fullName>
    </recommendedName>
</protein>
<comment type="caution">
    <text evidence="3">The sequence shown here is derived from an EMBL/GenBank/DDBJ whole genome shotgun (WGS) entry which is preliminary data.</text>
</comment>
<evidence type="ECO:0000313" key="4">
    <source>
        <dbReference type="Proteomes" id="UP001151760"/>
    </source>
</evidence>
<gene>
    <name evidence="2" type="ORF">Tco_0682187</name>
    <name evidence="3" type="ORF">Tco_0974087</name>
</gene>
<reference evidence="3" key="2">
    <citation type="submission" date="2022-01" db="EMBL/GenBank/DDBJ databases">
        <authorList>
            <person name="Yamashiro T."/>
            <person name="Shiraishi A."/>
            <person name="Satake H."/>
            <person name="Nakayama K."/>
        </authorList>
    </citation>
    <scope>NUCLEOTIDE SEQUENCE</scope>
</reference>
<evidence type="ECO:0000313" key="2">
    <source>
        <dbReference type="EMBL" id="GJS67623.1"/>
    </source>
</evidence>
<evidence type="ECO:0000313" key="3">
    <source>
        <dbReference type="EMBL" id="GJT47930.1"/>
    </source>
</evidence>
<feature type="compositionally biased region" description="Acidic residues" evidence="1">
    <location>
        <begin position="193"/>
        <end position="202"/>
    </location>
</feature>
<feature type="region of interest" description="Disordered" evidence="1">
    <location>
        <begin position="154"/>
        <end position="230"/>
    </location>
</feature>
<accession>A0ABQ5EAL1</accession>
<evidence type="ECO:0000256" key="1">
    <source>
        <dbReference type="SAM" id="MobiDB-lite"/>
    </source>
</evidence>
<organism evidence="3 4">
    <name type="scientific">Tanacetum coccineum</name>
    <dbReference type="NCBI Taxonomy" id="301880"/>
    <lineage>
        <taxon>Eukaryota</taxon>
        <taxon>Viridiplantae</taxon>
        <taxon>Streptophyta</taxon>
        <taxon>Embryophyta</taxon>
        <taxon>Tracheophyta</taxon>
        <taxon>Spermatophyta</taxon>
        <taxon>Magnoliopsida</taxon>
        <taxon>eudicotyledons</taxon>
        <taxon>Gunneridae</taxon>
        <taxon>Pentapetalae</taxon>
        <taxon>asterids</taxon>
        <taxon>campanulids</taxon>
        <taxon>Asterales</taxon>
        <taxon>Asteraceae</taxon>
        <taxon>Asteroideae</taxon>
        <taxon>Anthemideae</taxon>
        <taxon>Anthemidinae</taxon>
        <taxon>Tanacetum</taxon>
    </lineage>
</organism>
<evidence type="ECO:0008006" key="5">
    <source>
        <dbReference type="Google" id="ProtNLM"/>
    </source>
</evidence>
<feature type="compositionally biased region" description="Pro residues" evidence="1">
    <location>
        <begin position="157"/>
        <end position="178"/>
    </location>
</feature>
<reference evidence="3" key="1">
    <citation type="journal article" date="2022" name="Int. J. Mol. Sci.">
        <title>Draft Genome of Tanacetum Coccineum: Genomic Comparison of Closely Related Tanacetum-Family Plants.</title>
        <authorList>
            <person name="Yamashiro T."/>
            <person name="Shiraishi A."/>
            <person name="Nakayama K."/>
            <person name="Satake H."/>
        </authorList>
    </citation>
    <scope>NUCLEOTIDE SEQUENCE</scope>
</reference>
<dbReference type="Proteomes" id="UP001151760">
    <property type="component" value="Unassembled WGS sequence"/>
</dbReference>
<dbReference type="EMBL" id="BQNB010016110">
    <property type="protein sequence ID" value="GJT47930.1"/>
    <property type="molecule type" value="Genomic_DNA"/>
</dbReference>
<proteinExistence type="predicted"/>
<dbReference type="EMBL" id="BQNB010009731">
    <property type="protein sequence ID" value="GJS67623.1"/>
    <property type="molecule type" value="Genomic_DNA"/>
</dbReference>
<sequence>MDKPPPPPFDCARMYLKVGEVFNSRSPEIVQETTEKIVQIKQRMQDARDMTKEYLPDLKAFQFVEEPVEIMDREVTWLKRSRIPLVKVRWNSKTGPEFTWEREDQFRKNTHISSQRPHRHTVMSYSDESMVTHTEISSPFEGLSDIGSLGVVALQAPPSPDYIPGPEEPQSPPPPDFPSPTAQSPDYVPESDPKEDPEEDDNKDPKEDPADYPADGGDNGMTGMTIYDMR</sequence>